<evidence type="ECO:0000259" key="5">
    <source>
        <dbReference type="PROSITE" id="PS51063"/>
    </source>
</evidence>
<feature type="domain" description="HTH crp-type" evidence="5">
    <location>
        <begin position="158"/>
        <end position="230"/>
    </location>
</feature>
<dbReference type="PROSITE" id="PS51063">
    <property type="entry name" value="HTH_CRP_2"/>
    <property type="match status" value="1"/>
</dbReference>
<dbReference type="Pfam" id="PF00027">
    <property type="entry name" value="cNMP_binding"/>
    <property type="match status" value="1"/>
</dbReference>
<name>A0A1J5RZL6_9ZZZZ</name>
<evidence type="ECO:0000256" key="2">
    <source>
        <dbReference type="ARBA" id="ARBA00023125"/>
    </source>
</evidence>
<dbReference type="InterPro" id="IPR012318">
    <property type="entry name" value="HTH_CRP"/>
</dbReference>
<sequence length="241" mass="27182">MVNKNPVHEGSHVCQTCGQKSASIFCNSKAEYLEEISSRIVSNTFKKGQTIFNEGSYPFGVFCINSGQVKLTHLGDDGKEQIIRLLKGGDIVGYRALLSEERYGATAVALEDSQICFIPKELFIHILKNDAAITFEMMKLLADELHKTEMKMTHLAQKPVRERLAEILLFIEDTYGFEEDGITLNVRLSREEIANLVGTATESTIRLLSEFKHDNMIELEGKKIKIIDQEKLKKVANLQDE</sequence>
<proteinExistence type="predicted"/>
<dbReference type="AlphaFoldDB" id="A0A1J5RZL6"/>
<dbReference type="CDD" id="cd00092">
    <property type="entry name" value="HTH_CRP"/>
    <property type="match status" value="1"/>
</dbReference>
<dbReference type="Gene3D" id="1.10.10.10">
    <property type="entry name" value="Winged helix-like DNA-binding domain superfamily/Winged helix DNA-binding domain"/>
    <property type="match status" value="1"/>
</dbReference>
<dbReference type="Pfam" id="PF13545">
    <property type="entry name" value="HTH_Crp_2"/>
    <property type="match status" value="1"/>
</dbReference>
<dbReference type="InterPro" id="IPR014710">
    <property type="entry name" value="RmlC-like_jellyroll"/>
</dbReference>
<dbReference type="PANTHER" id="PTHR24567">
    <property type="entry name" value="CRP FAMILY TRANSCRIPTIONAL REGULATORY PROTEIN"/>
    <property type="match status" value="1"/>
</dbReference>
<evidence type="ECO:0000256" key="1">
    <source>
        <dbReference type="ARBA" id="ARBA00023015"/>
    </source>
</evidence>
<dbReference type="PROSITE" id="PS50042">
    <property type="entry name" value="CNMP_BINDING_3"/>
    <property type="match status" value="1"/>
</dbReference>
<feature type="domain" description="Cyclic nucleotide-binding" evidence="4">
    <location>
        <begin position="24"/>
        <end position="144"/>
    </location>
</feature>
<evidence type="ECO:0000313" key="6">
    <source>
        <dbReference type="EMBL" id="OIR01290.1"/>
    </source>
</evidence>
<dbReference type="InterPro" id="IPR036388">
    <property type="entry name" value="WH-like_DNA-bd_sf"/>
</dbReference>
<dbReference type="InterPro" id="IPR036390">
    <property type="entry name" value="WH_DNA-bd_sf"/>
</dbReference>
<reference evidence="6" key="1">
    <citation type="submission" date="2016-10" db="EMBL/GenBank/DDBJ databases">
        <title>Sequence of Gallionella enrichment culture.</title>
        <authorList>
            <person name="Poehlein A."/>
            <person name="Muehling M."/>
            <person name="Daniel R."/>
        </authorList>
    </citation>
    <scope>NUCLEOTIDE SEQUENCE</scope>
</reference>
<dbReference type="SUPFAM" id="SSF46785">
    <property type="entry name" value="Winged helix' DNA-binding domain"/>
    <property type="match status" value="1"/>
</dbReference>
<gene>
    <name evidence="6" type="primary">anr_3</name>
    <name evidence="6" type="ORF">GALL_165780</name>
</gene>
<keyword evidence="1" id="KW-0805">Transcription regulation</keyword>
<comment type="caution">
    <text evidence="6">The sequence shown here is derived from an EMBL/GenBank/DDBJ whole genome shotgun (WGS) entry which is preliminary data.</text>
</comment>
<dbReference type="PANTHER" id="PTHR24567:SF74">
    <property type="entry name" value="HTH-TYPE TRANSCRIPTIONAL REGULATOR ARCR"/>
    <property type="match status" value="1"/>
</dbReference>
<keyword evidence="3" id="KW-0804">Transcription</keyword>
<dbReference type="SMART" id="SM00100">
    <property type="entry name" value="cNMP"/>
    <property type="match status" value="1"/>
</dbReference>
<evidence type="ECO:0000256" key="3">
    <source>
        <dbReference type="ARBA" id="ARBA00023163"/>
    </source>
</evidence>
<accession>A0A1J5RZL6</accession>
<dbReference type="GO" id="GO:0005829">
    <property type="term" value="C:cytosol"/>
    <property type="evidence" value="ECO:0007669"/>
    <property type="project" value="TreeGrafter"/>
</dbReference>
<dbReference type="InterPro" id="IPR050397">
    <property type="entry name" value="Env_Response_Regulators"/>
</dbReference>
<dbReference type="InterPro" id="IPR018490">
    <property type="entry name" value="cNMP-bd_dom_sf"/>
</dbReference>
<keyword evidence="2" id="KW-0238">DNA-binding</keyword>
<dbReference type="Gene3D" id="2.60.120.10">
    <property type="entry name" value="Jelly Rolls"/>
    <property type="match status" value="1"/>
</dbReference>
<dbReference type="SUPFAM" id="SSF51206">
    <property type="entry name" value="cAMP-binding domain-like"/>
    <property type="match status" value="1"/>
</dbReference>
<dbReference type="SMART" id="SM00419">
    <property type="entry name" value="HTH_CRP"/>
    <property type="match status" value="1"/>
</dbReference>
<dbReference type="GO" id="GO:0003700">
    <property type="term" value="F:DNA-binding transcription factor activity"/>
    <property type="evidence" value="ECO:0007669"/>
    <property type="project" value="TreeGrafter"/>
</dbReference>
<dbReference type="CDD" id="cd00038">
    <property type="entry name" value="CAP_ED"/>
    <property type="match status" value="1"/>
</dbReference>
<organism evidence="6">
    <name type="scientific">mine drainage metagenome</name>
    <dbReference type="NCBI Taxonomy" id="410659"/>
    <lineage>
        <taxon>unclassified sequences</taxon>
        <taxon>metagenomes</taxon>
        <taxon>ecological metagenomes</taxon>
    </lineage>
</organism>
<protein>
    <submittedName>
        <fullName evidence="6">Transcriptional activator protein Anr</fullName>
    </submittedName>
</protein>
<dbReference type="GO" id="GO:0003677">
    <property type="term" value="F:DNA binding"/>
    <property type="evidence" value="ECO:0007669"/>
    <property type="project" value="UniProtKB-KW"/>
</dbReference>
<dbReference type="EMBL" id="MLJW01000085">
    <property type="protein sequence ID" value="OIR01290.1"/>
    <property type="molecule type" value="Genomic_DNA"/>
</dbReference>
<evidence type="ECO:0000259" key="4">
    <source>
        <dbReference type="PROSITE" id="PS50042"/>
    </source>
</evidence>
<dbReference type="PRINTS" id="PR00034">
    <property type="entry name" value="HTHCRP"/>
</dbReference>
<dbReference type="InterPro" id="IPR000595">
    <property type="entry name" value="cNMP-bd_dom"/>
</dbReference>